<comment type="similarity">
    <text evidence="3">Belongs to the isocitrate lyase/PEP mutase superfamily. PEP mutase family.</text>
</comment>
<dbReference type="GO" id="GO:0050188">
    <property type="term" value="F:phosphoenolpyruvate mutase activity"/>
    <property type="evidence" value="ECO:0007669"/>
    <property type="project" value="UniProtKB-EC"/>
</dbReference>
<proteinExistence type="inferred from homology"/>
<accession>A0A5E4SRD6</accession>
<dbReference type="PANTHER" id="PTHR42905">
    <property type="entry name" value="PHOSPHOENOLPYRUVATE CARBOXYLASE"/>
    <property type="match status" value="1"/>
</dbReference>
<gene>
    <name evidence="4" type="ORF">PTE30175_00832</name>
</gene>
<keyword evidence="4" id="KW-0670">Pyruvate</keyword>
<dbReference type="Proteomes" id="UP000414233">
    <property type="component" value="Unassembled WGS sequence"/>
</dbReference>
<protein>
    <recommendedName>
        <fullName evidence="2">phosphoenolpyruvate mutase</fullName>
        <ecNumber evidence="2">5.4.2.9</ecNumber>
    </recommendedName>
</protein>
<dbReference type="RefSeq" id="WP_150695801.1">
    <property type="nucleotide sequence ID" value="NZ_CABPRZ010000003.1"/>
</dbReference>
<dbReference type="PANTHER" id="PTHR42905:SF7">
    <property type="entry name" value="PHOSPHOENOLPYRUVATE PHOSPHOMUTASE"/>
    <property type="match status" value="1"/>
</dbReference>
<evidence type="ECO:0000256" key="2">
    <source>
        <dbReference type="ARBA" id="ARBA00024063"/>
    </source>
</evidence>
<dbReference type="Gene3D" id="3.20.20.60">
    <property type="entry name" value="Phosphoenolpyruvate-binding domains"/>
    <property type="match status" value="1"/>
</dbReference>
<evidence type="ECO:0000313" key="5">
    <source>
        <dbReference type="Proteomes" id="UP000414233"/>
    </source>
</evidence>
<dbReference type="InterPro" id="IPR039556">
    <property type="entry name" value="ICL/PEPM"/>
</dbReference>
<reference evidence="4 5" key="1">
    <citation type="submission" date="2019-08" db="EMBL/GenBank/DDBJ databases">
        <authorList>
            <person name="Peeters C."/>
        </authorList>
    </citation>
    <scope>NUCLEOTIDE SEQUENCE [LARGE SCALE GENOMIC DNA]</scope>
    <source>
        <strain evidence="4 5">LMG 30175</strain>
    </source>
</reference>
<name>A0A5E4SRD6_9BURK</name>
<dbReference type="NCBIfam" id="TIGR02320">
    <property type="entry name" value="PEP_mutase"/>
    <property type="match status" value="1"/>
</dbReference>
<dbReference type="InterPro" id="IPR040442">
    <property type="entry name" value="Pyrv_kinase-like_dom_sf"/>
</dbReference>
<sequence length="303" mass="33204">MVLDSSIRGVTTEQRRSALRRLLQAKRCLRVIEAHSPISALLAERICFDGDGETVQYDAFWSSSLTDSTVRGMPDIEALDIRSRLPNIHEIFEVTTKPLIIDGDTGGQPEHFALNVAALERTGVSAVIVEDKTGLKKNSLLGTSAGQRQESITAFCHKLRMGKAAQVTADFMIFARIESLILTSGLGDAIERALAYIDAGADGIMIHSRQKKPDEVMEFAARLQAIHPGVPTVCVPTTYGQTYFSELETAGFNIVIYANHLLRAAYPAMQTVALNILKHGRTLESEEKCLPIDEILQLIPGTK</sequence>
<organism evidence="4 5">
    <name type="scientific">Pandoraea terrae</name>
    <dbReference type="NCBI Taxonomy" id="1537710"/>
    <lineage>
        <taxon>Bacteria</taxon>
        <taxon>Pseudomonadati</taxon>
        <taxon>Pseudomonadota</taxon>
        <taxon>Betaproteobacteria</taxon>
        <taxon>Burkholderiales</taxon>
        <taxon>Burkholderiaceae</taxon>
        <taxon>Pandoraea</taxon>
    </lineage>
</organism>
<dbReference type="CDD" id="cd00377">
    <property type="entry name" value="ICL_PEPM"/>
    <property type="match status" value="1"/>
</dbReference>
<evidence type="ECO:0000256" key="1">
    <source>
        <dbReference type="ARBA" id="ARBA00023235"/>
    </source>
</evidence>
<dbReference type="Pfam" id="PF13714">
    <property type="entry name" value="PEP_mutase"/>
    <property type="match status" value="1"/>
</dbReference>
<dbReference type="OrthoDB" id="9771433at2"/>
<evidence type="ECO:0000313" key="4">
    <source>
        <dbReference type="EMBL" id="VVD76409.1"/>
    </source>
</evidence>
<evidence type="ECO:0000256" key="3">
    <source>
        <dbReference type="ARBA" id="ARBA00038455"/>
    </source>
</evidence>
<dbReference type="EC" id="5.4.2.9" evidence="2"/>
<keyword evidence="1" id="KW-0413">Isomerase</keyword>
<dbReference type="EMBL" id="CABPRZ010000003">
    <property type="protein sequence ID" value="VVD76409.1"/>
    <property type="molecule type" value="Genomic_DNA"/>
</dbReference>
<dbReference type="InterPro" id="IPR015813">
    <property type="entry name" value="Pyrv/PenolPyrv_kinase-like_dom"/>
</dbReference>
<dbReference type="SUPFAM" id="SSF51621">
    <property type="entry name" value="Phosphoenolpyruvate/pyruvate domain"/>
    <property type="match status" value="1"/>
</dbReference>
<keyword evidence="5" id="KW-1185">Reference proteome</keyword>
<dbReference type="AlphaFoldDB" id="A0A5E4SRD6"/>
<dbReference type="InterPro" id="IPR012698">
    <property type="entry name" value="PEnolPyrv_PMutase_core"/>
</dbReference>